<dbReference type="AlphaFoldDB" id="A0A397GTV7"/>
<reference evidence="1" key="1">
    <citation type="submission" date="2018-08" db="EMBL/GenBank/DDBJ databases">
        <title>Draft genome sequence of azole-resistant Aspergillus thermomutatus (Neosartorya pseudofischeri) strain HMR AF 39, isolated from a human nasal aspirate.</title>
        <authorList>
            <person name="Parent-Michaud M."/>
            <person name="Dufresne P.J."/>
            <person name="Fournier E."/>
            <person name="Martineau C."/>
            <person name="Moreira S."/>
            <person name="Perkins V."/>
            <person name="De Repentigny L."/>
            <person name="Dufresne S.F."/>
        </authorList>
    </citation>
    <scope>NUCLEOTIDE SEQUENCE [LARGE SCALE GENOMIC DNA]</scope>
    <source>
        <strain evidence="1">HMR AF 39</strain>
    </source>
</reference>
<protein>
    <submittedName>
        <fullName evidence="1">Uncharacterized protein</fullName>
    </submittedName>
</protein>
<dbReference type="EMBL" id="NKHU02000110">
    <property type="protein sequence ID" value="RHZ54452.1"/>
    <property type="molecule type" value="Genomic_DNA"/>
</dbReference>
<dbReference type="GeneID" id="38125026"/>
<organism evidence="1 2">
    <name type="scientific">Aspergillus thermomutatus</name>
    <name type="common">Neosartorya pseudofischeri</name>
    <dbReference type="NCBI Taxonomy" id="41047"/>
    <lineage>
        <taxon>Eukaryota</taxon>
        <taxon>Fungi</taxon>
        <taxon>Dikarya</taxon>
        <taxon>Ascomycota</taxon>
        <taxon>Pezizomycotina</taxon>
        <taxon>Eurotiomycetes</taxon>
        <taxon>Eurotiomycetidae</taxon>
        <taxon>Eurotiales</taxon>
        <taxon>Aspergillaceae</taxon>
        <taxon>Aspergillus</taxon>
        <taxon>Aspergillus subgen. Fumigati</taxon>
    </lineage>
</organism>
<dbReference type="VEuPathDB" id="FungiDB:CDV56_103052"/>
<dbReference type="RefSeq" id="XP_026613996.1">
    <property type="nucleotide sequence ID" value="XM_026756671.1"/>
</dbReference>
<sequence length="108" mass="11852">MPASQRPFVLLNVELGFDILSIFDDSLGRQYREACYRMVMAQVIMIWSVGTGGLDTDGHTSDHYLGAHRYPSPDTGGHAMLCLPLGRSLQHIVGALLSMIEQVTGFAQ</sequence>
<dbReference type="Proteomes" id="UP000215305">
    <property type="component" value="Unassembled WGS sequence"/>
</dbReference>
<name>A0A397GTV7_ASPTH</name>
<evidence type="ECO:0000313" key="2">
    <source>
        <dbReference type="Proteomes" id="UP000215305"/>
    </source>
</evidence>
<keyword evidence="2" id="KW-1185">Reference proteome</keyword>
<accession>A0A397GTV7</accession>
<gene>
    <name evidence="1" type="ORF">CDV56_103052</name>
</gene>
<proteinExistence type="predicted"/>
<comment type="caution">
    <text evidence="1">The sequence shown here is derived from an EMBL/GenBank/DDBJ whole genome shotgun (WGS) entry which is preliminary data.</text>
</comment>
<evidence type="ECO:0000313" key="1">
    <source>
        <dbReference type="EMBL" id="RHZ54452.1"/>
    </source>
</evidence>